<dbReference type="SUPFAM" id="SSF69360">
    <property type="entry name" value="Cell wall binding repeat"/>
    <property type="match status" value="1"/>
</dbReference>
<accession>A0A512TQJ8</accession>
<comment type="caution">
    <text evidence="1">The sequence shown here is derived from an EMBL/GenBank/DDBJ whole genome shotgun (WGS) entry which is preliminary data.</text>
</comment>
<dbReference type="RefSeq" id="WP_024039051.1">
    <property type="nucleotide sequence ID" value="NZ_BKBC01000052.1"/>
</dbReference>
<name>A0A512TQJ8_CLOBU</name>
<dbReference type="EMBL" id="BKBC01000052">
    <property type="protein sequence ID" value="GEQ22554.1"/>
    <property type="molecule type" value="Genomic_DNA"/>
</dbReference>
<sequence length="116" mass="13314">MKRFKRITVSMIASIAILAVVPIAAQAEWKESSNGWRYSQGSYYATNWTKVDGQWYYFDSNGYMKTGWIKDNGNWYYFNEDGTMAHDTIIEGYYLNSDGTIISDQTSISSGTWSCH</sequence>
<dbReference type="Gene3D" id="2.10.270.10">
    <property type="entry name" value="Cholin Binding"/>
    <property type="match status" value="1"/>
</dbReference>
<dbReference type="PROSITE" id="PS51170">
    <property type="entry name" value="CW"/>
    <property type="match status" value="2"/>
</dbReference>
<gene>
    <name evidence="1" type="ORF">CBU02nite_30600</name>
</gene>
<protein>
    <submittedName>
        <fullName evidence="1">Uncharacterized protein</fullName>
    </submittedName>
</protein>
<dbReference type="InterPro" id="IPR018337">
    <property type="entry name" value="Cell_wall/Cho-bd_repeat"/>
</dbReference>
<dbReference type="Pfam" id="PF19127">
    <property type="entry name" value="Choline_bind_3"/>
    <property type="match status" value="1"/>
</dbReference>
<dbReference type="AlphaFoldDB" id="A0A512TQJ8"/>
<dbReference type="Proteomes" id="UP000321089">
    <property type="component" value="Unassembled WGS sequence"/>
</dbReference>
<proteinExistence type="predicted"/>
<evidence type="ECO:0000313" key="1">
    <source>
        <dbReference type="EMBL" id="GEQ22554.1"/>
    </source>
</evidence>
<evidence type="ECO:0000313" key="2">
    <source>
        <dbReference type="Proteomes" id="UP000321089"/>
    </source>
</evidence>
<reference evidence="1 2" key="1">
    <citation type="submission" date="2019-07" db="EMBL/GenBank/DDBJ databases">
        <title>Whole genome shotgun sequence of Clostridium butyricum NBRC 3858.</title>
        <authorList>
            <person name="Hosoyama A."/>
            <person name="Uohara A."/>
            <person name="Ohji S."/>
            <person name="Ichikawa N."/>
        </authorList>
    </citation>
    <scope>NUCLEOTIDE SEQUENCE [LARGE SCALE GENOMIC DNA]</scope>
    <source>
        <strain evidence="1 2">NBRC 3858</strain>
    </source>
</reference>
<organism evidence="1 2">
    <name type="scientific">Clostridium butyricum</name>
    <dbReference type="NCBI Taxonomy" id="1492"/>
    <lineage>
        <taxon>Bacteria</taxon>
        <taxon>Bacillati</taxon>
        <taxon>Bacillota</taxon>
        <taxon>Clostridia</taxon>
        <taxon>Eubacteriales</taxon>
        <taxon>Clostridiaceae</taxon>
        <taxon>Clostridium</taxon>
    </lineage>
</organism>